<dbReference type="PANTHER" id="PTHR12544:SF29">
    <property type="entry name" value="GLUTAMINASE"/>
    <property type="match status" value="1"/>
</dbReference>
<evidence type="ECO:0000256" key="6">
    <source>
        <dbReference type="ARBA" id="ARBA00070405"/>
    </source>
</evidence>
<reference evidence="9" key="1">
    <citation type="submission" date="2021-01" db="EMBL/GenBank/DDBJ databases">
        <title>Whole genome shotgun sequence of Actinocatenispora rupis NBRC 107355.</title>
        <authorList>
            <person name="Komaki H."/>
            <person name="Tamura T."/>
        </authorList>
    </citation>
    <scope>NUCLEOTIDE SEQUENCE</scope>
    <source>
        <strain evidence="9">NBRC 107355</strain>
    </source>
</reference>
<evidence type="ECO:0000313" key="10">
    <source>
        <dbReference type="Proteomes" id="UP000612808"/>
    </source>
</evidence>
<evidence type="ECO:0000256" key="5">
    <source>
        <dbReference type="ARBA" id="ARBA00049534"/>
    </source>
</evidence>
<feature type="binding site" evidence="7">
    <location>
        <position position="264"/>
    </location>
    <ligand>
        <name>substrate</name>
    </ligand>
</feature>
<keyword evidence="4 7" id="KW-0378">Hydrolase</keyword>
<evidence type="ECO:0000259" key="8">
    <source>
        <dbReference type="PROSITE" id="PS50801"/>
    </source>
</evidence>
<comment type="catalytic activity">
    <reaction evidence="5 7">
        <text>L-glutamine + H2O = L-glutamate + NH4(+)</text>
        <dbReference type="Rhea" id="RHEA:15889"/>
        <dbReference type="ChEBI" id="CHEBI:15377"/>
        <dbReference type="ChEBI" id="CHEBI:28938"/>
        <dbReference type="ChEBI" id="CHEBI:29985"/>
        <dbReference type="ChEBI" id="CHEBI:58359"/>
        <dbReference type="EC" id="3.5.1.2"/>
    </reaction>
</comment>
<dbReference type="RefSeq" id="WP_203655115.1">
    <property type="nucleotide sequence ID" value="NZ_BAAAZM010000002.1"/>
</dbReference>
<dbReference type="InterPro" id="IPR015868">
    <property type="entry name" value="Glutaminase"/>
</dbReference>
<dbReference type="SUPFAM" id="SSF52091">
    <property type="entry name" value="SpoIIaa-like"/>
    <property type="match status" value="1"/>
</dbReference>
<dbReference type="Gene3D" id="3.30.750.24">
    <property type="entry name" value="STAS domain"/>
    <property type="match status" value="1"/>
</dbReference>
<dbReference type="HAMAP" id="MF_00313">
    <property type="entry name" value="Glutaminase"/>
    <property type="match status" value="1"/>
</dbReference>
<keyword evidence="7" id="KW-0007">Acetylation</keyword>
<comment type="similarity">
    <text evidence="1 7">Belongs to the glutaminase family.</text>
</comment>
<evidence type="ECO:0000256" key="2">
    <source>
        <dbReference type="ARBA" id="ARBA00011881"/>
    </source>
</evidence>
<sequence>MTGRSTAGAVTRALAEVHAEVGVLSAGEIVSYIPRLALADPTLFGVAMASTEGHRYQAGDADVAFTLQSVSKPFVYALALADRGVDEVSRWLRTEPSGEAFNAISLDRATGRPANPMINAGAICATALVAGDDAAERYERIRAVLSAFAGRDLDIDPEVYASEAATGDRNRALAYLMKAADALPGEVDDSVDTYFRQCSIRATASDLAVMAATLGNGGVNPVTGVRVVAEPVAVAVLSVLATCGMYDASGDWLVRVGLPAKSGVSGGIIAVSPGRFGVAAFSPPLDTTGNSVRGVAALREVSSRFGLHLMHATTAAPTVRTDGAAGDTLRRIARHDAERTAVARAGDRVRLVGAQGRLDFTSAERVVHALTAPTPPPTWIVLDLSRVRHLDPVAATMLRRTLAELTAAGHRAAVVGHQHLPPAERFVTAEAALAWCLAGLVEFDATSD</sequence>
<dbReference type="NCBIfam" id="TIGR03814">
    <property type="entry name" value="Gln_ase"/>
    <property type="match status" value="1"/>
</dbReference>
<organism evidence="9 10">
    <name type="scientific">Actinocatenispora rupis</name>
    <dbReference type="NCBI Taxonomy" id="519421"/>
    <lineage>
        <taxon>Bacteria</taxon>
        <taxon>Bacillati</taxon>
        <taxon>Actinomycetota</taxon>
        <taxon>Actinomycetes</taxon>
        <taxon>Micromonosporales</taxon>
        <taxon>Micromonosporaceae</taxon>
        <taxon>Actinocatenispora</taxon>
    </lineage>
</organism>
<protein>
    <recommendedName>
        <fullName evidence="6 7">Glutaminase</fullName>
        <ecNumber evidence="3 7">3.5.1.2</ecNumber>
    </recommendedName>
</protein>
<feature type="binding site" evidence="7">
    <location>
        <position position="119"/>
    </location>
    <ligand>
        <name>substrate</name>
    </ligand>
</feature>
<evidence type="ECO:0000256" key="4">
    <source>
        <dbReference type="ARBA" id="ARBA00022801"/>
    </source>
</evidence>
<dbReference type="GO" id="GO:0006537">
    <property type="term" value="P:glutamate biosynthetic process"/>
    <property type="evidence" value="ECO:0007669"/>
    <property type="project" value="TreeGrafter"/>
</dbReference>
<dbReference type="PANTHER" id="PTHR12544">
    <property type="entry name" value="GLUTAMINASE"/>
    <property type="match status" value="1"/>
</dbReference>
<evidence type="ECO:0000256" key="3">
    <source>
        <dbReference type="ARBA" id="ARBA00012918"/>
    </source>
</evidence>
<dbReference type="Gene3D" id="3.40.710.10">
    <property type="entry name" value="DD-peptidase/beta-lactamase superfamily"/>
    <property type="match status" value="1"/>
</dbReference>
<feature type="domain" description="STAS" evidence="8">
    <location>
        <begin position="339"/>
        <end position="416"/>
    </location>
</feature>
<dbReference type="InterPro" id="IPR002645">
    <property type="entry name" value="STAS_dom"/>
</dbReference>
<dbReference type="Pfam" id="PF04960">
    <property type="entry name" value="Glutaminase"/>
    <property type="match status" value="1"/>
</dbReference>
<keyword evidence="10" id="KW-1185">Reference proteome</keyword>
<feature type="binding site" evidence="7">
    <location>
        <position position="69"/>
    </location>
    <ligand>
        <name>substrate</name>
    </ligand>
</feature>
<comment type="subunit">
    <text evidence="2 7">Homotetramer.</text>
</comment>
<dbReference type="GO" id="GO:0004359">
    <property type="term" value="F:glutaminase activity"/>
    <property type="evidence" value="ECO:0007669"/>
    <property type="project" value="UniProtKB-UniRule"/>
</dbReference>
<feature type="binding site" evidence="7">
    <location>
        <position position="170"/>
    </location>
    <ligand>
        <name>substrate</name>
    </ligand>
</feature>
<dbReference type="GO" id="GO:0006543">
    <property type="term" value="P:L-glutamine catabolic process"/>
    <property type="evidence" value="ECO:0007669"/>
    <property type="project" value="TreeGrafter"/>
</dbReference>
<dbReference type="FunFam" id="3.40.710.10:FF:000005">
    <property type="entry name" value="Glutaminase"/>
    <property type="match status" value="1"/>
</dbReference>
<dbReference type="InterPro" id="IPR012338">
    <property type="entry name" value="Beta-lactam/transpept-like"/>
</dbReference>
<proteinExistence type="inferred from homology"/>
<accession>A0A8J3J0X7</accession>
<dbReference type="EMBL" id="BOMB01000004">
    <property type="protein sequence ID" value="GID10030.1"/>
    <property type="molecule type" value="Genomic_DNA"/>
</dbReference>
<evidence type="ECO:0000256" key="7">
    <source>
        <dbReference type="HAMAP-Rule" id="MF_00313"/>
    </source>
</evidence>
<feature type="binding site" evidence="7">
    <location>
        <position position="246"/>
    </location>
    <ligand>
        <name>substrate</name>
    </ligand>
</feature>
<dbReference type="AlphaFoldDB" id="A0A8J3J0X7"/>
<evidence type="ECO:0000313" key="9">
    <source>
        <dbReference type="EMBL" id="GID10030.1"/>
    </source>
</evidence>
<comment type="caution">
    <text evidence="9">The sequence shown here is derived from an EMBL/GenBank/DDBJ whole genome shotgun (WGS) entry which is preliminary data.</text>
</comment>
<dbReference type="PROSITE" id="PS50801">
    <property type="entry name" value="STAS"/>
    <property type="match status" value="1"/>
</dbReference>
<dbReference type="Proteomes" id="UP000612808">
    <property type="component" value="Unassembled WGS sequence"/>
</dbReference>
<feature type="binding site" evidence="7">
    <location>
        <position position="163"/>
    </location>
    <ligand>
        <name>substrate</name>
    </ligand>
</feature>
<dbReference type="EC" id="3.5.1.2" evidence="3 7"/>
<evidence type="ECO:0000256" key="1">
    <source>
        <dbReference type="ARBA" id="ARBA00011076"/>
    </source>
</evidence>
<name>A0A8J3J0X7_9ACTN</name>
<dbReference type="SUPFAM" id="SSF56601">
    <property type="entry name" value="beta-lactamase/transpeptidase-like"/>
    <property type="match status" value="1"/>
</dbReference>
<gene>
    <name evidence="7" type="primary">glsA</name>
    <name evidence="9" type="ORF">Aru02nite_09190</name>
</gene>
<dbReference type="InterPro" id="IPR036513">
    <property type="entry name" value="STAS_dom_sf"/>
</dbReference>
<feature type="binding site" evidence="7">
    <location>
        <position position="194"/>
    </location>
    <ligand>
        <name>substrate</name>
    </ligand>
</feature>